<dbReference type="PRINTS" id="PR00071">
    <property type="entry name" value="HMGCOARDTASE"/>
</dbReference>
<dbReference type="eggNOG" id="arCOG04260">
    <property type="taxonomic scope" value="Archaea"/>
</dbReference>
<dbReference type="GO" id="GO:0008299">
    <property type="term" value="P:isoprenoid biosynthetic process"/>
    <property type="evidence" value="ECO:0007669"/>
    <property type="project" value="InterPro"/>
</dbReference>
<dbReference type="AlphaFoldDB" id="F4B480"/>
<evidence type="ECO:0000313" key="6">
    <source>
        <dbReference type="EMBL" id="AEE94188.1"/>
    </source>
</evidence>
<comment type="catalytic activity">
    <reaction evidence="4 5">
        <text>(R)-mevalonate + 2 NADP(+) + CoA = (3S)-3-hydroxy-3-methylglutaryl-CoA + 2 NADPH + 2 H(+)</text>
        <dbReference type="Rhea" id="RHEA:15989"/>
        <dbReference type="ChEBI" id="CHEBI:15378"/>
        <dbReference type="ChEBI" id="CHEBI:36464"/>
        <dbReference type="ChEBI" id="CHEBI:43074"/>
        <dbReference type="ChEBI" id="CHEBI:57287"/>
        <dbReference type="ChEBI" id="CHEBI:57783"/>
        <dbReference type="ChEBI" id="CHEBI:58349"/>
        <dbReference type="EC" id="1.1.1.34"/>
    </reaction>
</comment>
<dbReference type="HOGENOM" id="CLU_001734_2_2_2"/>
<dbReference type="NCBIfam" id="TIGR00533">
    <property type="entry name" value="HMG_CoA_R_NADP"/>
    <property type="match status" value="1"/>
</dbReference>
<dbReference type="PROSITE" id="PS50065">
    <property type="entry name" value="HMG_COA_REDUCTASE_4"/>
    <property type="match status" value="1"/>
</dbReference>
<evidence type="ECO:0000256" key="1">
    <source>
        <dbReference type="ARBA" id="ARBA00007661"/>
    </source>
</evidence>
<keyword evidence="2 5" id="KW-0521">NADP</keyword>
<dbReference type="OrthoDB" id="10981at2157"/>
<dbReference type="RefSeq" id="WP_013776104.1">
    <property type="nucleotide sequence ID" value="NC_015518.1"/>
</dbReference>
<dbReference type="CDD" id="cd00643">
    <property type="entry name" value="HMG-CoA_reductase_classI"/>
    <property type="match status" value="1"/>
</dbReference>
<evidence type="ECO:0000313" key="7">
    <source>
        <dbReference type="Proteomes" id="UP000008458"/>
    </source>
</evidence>
<dbReference type="GO" id="GO:0004420">
    <property type="term" value="F:hydroxymethylglutaryl-CoA reductase (NADPH) activity"/>
    <property type="evidence" value="ECO:0007669"/>
    <property type="project" value="UniProtKB-EC"/>
</dbReference>
<dbReference type="PANTHER" id="PTHR10572:SF24">
    <property type="entry name" value="3-HYDROXY-3-METHYLGLUTARYL-COENZYME A REDUCTASE"/>
    <property type="match status" value="1"/>
</dbReference>
<dbReference type="PROSITE" id="PS00318">
    <property type="entry name" value="HMG_COA_REDUCTASE_2"/>
    <property type="match status" value="1"/>
</dbReference>
<dbReference type="STRING" id="933801.Ahos_1305"/>
<name>F4B480_ACIHW</name>
<evidence type="ECO:0000256" key="5">
    <source>
        <dbReference type="RuleBase" id="RU361219"/>
    </source>
</evidence>
<dbReference type="SUPFAM" id="SSF55035">
    <property type="entry name" value="NAD-binding domain of HMG-CoA reductase"/>
    <property type="match status" value="1"/>
</dbReference>
<dbReference type="Gene3D" id="3.30.70.420">
    <property type="entry name" value="Hydroxymethylglutaryl-CoA reductase, class I/II, NAD/NADP-binding domain"/>
    <property type="match status" value="1"/>
</dbReference>
<dbReference type="SUPFAM" id="SSF56542">
    <property type="entry name" value="Substrate-binding domain of HMG-CoA reductase"/>
    <property type="match status" value="1"/>
</dbReference>
<reference evidence="6 7" key="1">
    <citation type="journal article" date="2011" name="Extremophiles">
        <title>Genomic analysis of Acidianus hospitalis W1 a host for studying crenarchaeal virus and plasmid life cycles.</title>
        <authorList>
            <person name="You X.Y."/>
            <person name="Liu C."/>
            <person name="Wang S.Y."/>
            <person name="Jiang C.Y."/>
            <person name="Shah S.A."/>
            <person name="Prangishvili D."/>
            <person name="She Q."/>
            <person name="Liu S.J."/>
            <person name="Garrett R.A."/>
        </authorList>
    </citation>
    <scope>NUCLEOTIDE SEQUENCE [LARGE SCALE GENOMIC DNA]</scope>
    <source>
        <strain evidence="6 7">W1</strain>
    </source>
</reference>
<organism evidence="6 7">
    <name type="scientific">Acidianus hospitalis (strain W1)</name>
    <dbReference type="NCBI Taxonomy" id="933801"/>
    <lineage>
        <taxon>Archaea</taxon>
        <taxon>Thermoproteota</taxon>
        <taxon>Thermoprotei</taxon>
        <taxon>Sulfolobales</taxon>
        <taxon>Sulfolobaceae</taxon>
        <taxon>Acidianus</taxon>
    </lineage>
</organism>
<keyword evidence="3 5" id="KW-0560">Oxidoreductase</keyword>
<dbReference type="InterPro" id="IPR009029">
    <property type="entry name" value="HMG_CoA_Rdtase_sub-bd_dom_sf"/>
</dbReference>
<dbReference type="PANTHER" id="PTHR10572">
    <property type="entry name" value="3-HYDROXY-3-METHYLGLUTARYL-COENZYME A REDUCTASE"/>
    <property type="match status" value="1"/>
</dbReference>
<dbReference type="GeneID" id="10600787"/>
<dbReference type="InterPro" id="IPR023074">
    <property type="entry name" value="HMG_CoA_Rdtase_cat_sf"/>
</dbReference>
<dbReference type="UniPathway" id="UPA00058">
    <property type="reaction ID" value="UER00103"/>
</dbReference>
<dbReference type="InterPro" id="IPR002202">
    <property type="entry name" value="HMG_CoA_Rdtase"/>
</dbReference>
<proteinExistence type="inferred from homology"/>
<dbReference type="GO" id="GO:0016126">
    <property type="term" value="P:sterol biosynthetic process"/>
    <property type="evidence" value="ECO:0007669"/>
    <property type="project" value="TreeGrafter"/>
</dbReference>
<dbReference type="EC" id="1.1.1.34" evidence="5"/>
<evidence type="ECO:0000256" key="3">
    <source>
        <dbReference type="ARBA" id="ARBA00023002"/>
    </source>
</evidence>
<dbReference type="EMBL" id="CP002535">
    <property type="protein sequence ID" value="AEE94188.1"/>
    <property type="molecule type" value="Genomic_DNA"/>
</dbReference>
<dbReference type="KEGG" id="aho:Ahos_1305"/>
<dbReference type="InterPro" id="IPR004554">
    <property type="entry name" value="HMG_CoA_Rdtase_eu_arc"/>
</dbReference>
<dbReference type="Gene3D" id="3.90.770.10">
    <property type="entry name" value="3-hydroxy-3-methylglutaryl-coenzyme A Reductase, Chain A, domain 2"/>
    <property type="match status" value="1"/>
</dbReference>
<protein>
    <recommendedName>
        <fullName evidence="5">3-hydroxy-3-methylglutaryl coenzyme A reductase</fullName>
        <shortName evidence="5">HMG-CoA reductase</shortName>
        <ecNumber evidence="5">1.1.1.34</ecNumber>
    </recommendedName>
</protein>
<sequence length="409" mass="43760">MNIDEIVEKAVKGEIELHEIDNFLEANAAMVARRLALEKILGISLPSIGSTILDYSEIKNRNAENVIGGIQIPVGIVGPLKVNGDYAKGNFYVPLATTEGALIASVNRGCKAITKAGGAKVKIIFDGMARAPIFKLPNIDSVVNFLQWINKNLDKIKEVAESTTSHGKLKEIQPFVLGNNVWLRFVFETGDAMGMNMATIASEAICNFIESEFTEAKCIAVSGNMCSDKKQSMVNSIFGRGKTVIAETLIPSTILKEVLHTTAEAIHEVNLRKNLLGSARAGNVYQFNAHFANIIAAIFLATGQDMAQVVESSSGYTWTEVRGEDLYISVTLPSLEVGTVGGGTRLPTQREALSIMGVAGGGNPPGSNVKKFAEIIASTVLAGELNLLSALSNKELGRAHKMLGRGIKA</sequence>
<evidence type="ECO:0000256" key="4">
    <source>
        <dbReference type="ARBA" id="ARBA00049903"/>
    </source>
</evidence>
<dbReference type="FunFam" id="3.30.70.420:FF:000001">
    <property type="entry name" value="3-hydroxy-3-methylglutaryl coenzyme A reductase"/>
    <property type="match status" value="1"/>
</dbReference>
<reference key="2">
    <citation type="journal article" date="2011" name="Extremophiles">
        <title>Genomic analyses of Acidianus hospitalis W1 a host for studying crenarchaeal virus and plasmid life cycles.</title>
        <authorList>
            <person name="You X.Y."/>
            <person name="Liu C."/>
            <person name="Wang S.Y."/>
            <person name="Jiang C.Y."/>
            <person name="Shah S.A."/>
            <person name="Prangishvili D."/>
            <person name="Liu S.J."/>
            <person name="Garrett R.A."/>
        </authorList>
    </citation>
    <scope>NUCLEOTIDE SEQUENCE</scope>
    <source>
        <strain>W1</strain>
    </source>
</reference>
<comment type="pathway">
    <text evidence="5">Metabolic intermediate biosynthesis; (R)-mevalonate biosynthesis; (R)-mevalonate from acetyl-CoA: step 3/3.</text>
</comment>
<dbReference type="PROSITE" id="PS00066">
    <property type="entry name" value="HMG_COA_REDUCTASE_1"/>
    <property type="match status" value="1"/>
</dbReference>
<dbReference type="InterPro" id="IPR023076">
    <property type="entry name" value="HMG_CoA_Rdtase_CS"/>
</dbReference>
<gene>
    <name evidence="6" type="ordered locus">Ahos_1305</name>
</gene>
<keyword evidence="7" id="KW-1185">Reference proteome</keyword>
<dbReference type="InterPro" id="IPR009023">
    <property type="entry name" value="HMG_CoA_Rdtase_NAD(P)-bd_sf"/>
</dbReference>
<dbReference type="Proteomes" id="UP000008458">
    <property type="component" value="Chromosome"/>
</dbReference>
<accession>F4B480</accession>
<comment type="similarity">
    <text evidence="1 5">Belongs to the HMG-CoA reductase family.</text>
</comment>
<dbReference type="Pfam" id="PF00368">
    <property type="entry name" value="HMG-CoA_red"/>
    <property type="match status" value="1"/>
</dbReference>
<dbReference type="GO" id="GO:0015936">
    <property type="term" value="P:coenzyme A metabolic process"/>
    <property type="evidence" value="ECO:0007669"/>
    <property type="project" value="InterPro"/>
</dbReference>
<evidence type="ECO:0000256" key="2">
    <source>
        <dbReference type="ARBA" id="ARBA00022857"/>
    </source>
</evidence>